<feature type="region of interest" description="Disordered" evidence="1">
    <location>
        <begin position="501"/>
        <end position="541"/>
    </location>
</feature>
<sequence length="565" mass="64387">MIVIDSMNLPIPGPYPTLPVNQYATAPEYSLTLAGTSESKLGLAREPSLTELQKVNWVLLANHLSPSFTKRAANKIEDIKFTEGSLLLLDNSNLTSSGYQHAVVVSFSLEAHIIGMSRETYDEIIAHDIPGPDDERGNMVRSFLIPERLTVPNSSPFAPRTINIFCAFVSNDWAWTVVDFSRFVRLHIISRDDVWNEADFNINTPEWPKLFDAFKGGPDWFLEVELAEHMLDKWRKVIDGRFKRWKKHVRDWELKEERREKKRIKSSRPPMSMREFPSLFGSPPSQSSWMPESQSATACALPAKTMTTPRTARDGYGRHCANDFLYQLAIYPGTPVHLICADDVRYEELKEHLHTFMAKFSSSKFLKDVASVANKLNPLAFNERSNKVYMSMYLDVFRRAHVKVPKGLYNKYATSGLLDPEHTIGEPYFINRDVICTRGSRFVDVNFHHAPLEAYSIISARVPPEWPQVETSVVTKDASSSGYATSLGWSQFRENLLNRVDGSRSKKHGPHHPTMPKVPQGKPPKERTGRPGRPSRKYPITRILKKQRSEGRHHVRGVMRHGGYV</sequence>
<proteinExistence type="predicted"/>
<dbReference type="InParanoid" id="A0A369J0X4"/>
<gene>
    <name evidence="2" type="ORF">Hypma_016590</name>
</gene>
<reference evidence="2" key="1">
    <citation type="submission" date="2018-04" db="EMBL/GenBank/DDBJ databases">
        <title>Whole genome sequencing of Hypsizygus marmoreus.</title>
        <authorList>
            <person name="Choi I.-G."/>
            <person name="Min B."/>
            <person name="Kim J.-G."/>
            <person name="Kim S."/>
            <person name="Oh Y.-L."/>
            <person name="Kong W.-S."/>
            <person name="Park H."/>
            <person name="Jeong J."/>
            <person name="Song E.-S."/>
        </authorList>
    </citation>
    <scope>NUCLEOTIDE SEQUENCE [LARGE SCALE GENOMIC DNA]</scope>
    <source>
        <strain evidence="2">51987-8</strain>
    </source>
</reference>
<organism evidence="2 3">
    <name type="scientific">Hypsizygus marmoreus</name>
    <name type="common">White beech mushroom</name>
    <name type="synonym">Agaricus marmoreus</name>
    <dbReference type="NCBI Taxonomy" id="39966"/>
    <lineage>
        <taxon>Eukaryota</taxon>
        <taxon>Fungi</taxon>
        <taxon>Dikarya</taxon>
        <taxon>Basidiomycota</taxon>
        <taxon>Agaricomycotina</taxon>
        <taxon>Agaricomycetes</taxon>
        <taxon>Agaricomycetidae</taxon>
        <taxon>Agaricales</taxon>
        <taxon>Tricholomatineae</taxon>
        <taxon>Lyophyllaceae</taxon>
        <taxon>Hypsizygus</taxon>
    </lineage>
</organism>
<accession>A0A369J0X4</accession>
<dbReference type="EMBL" id="LUEZ02000096">
    <property type="protein sequence ID" value="RDB14780.1"/>
    <property type="molecule type" value="Genomic_DNA"/>
</dbReference>
<evidence type="ECO:0000256" key="1">
    <source>
        <dbReference type="SAM" id="MobiDB-lite"/>
    </source>
</evidence>
<evidence type="ECO:0000313" key="2">
    <source>
        <dbReference type="EMBL" id="RDB14780.1"/>
    </source>
</evidence>
<dbReference type="OrthoDB" id="3061861at2759"/>
<dbReference type="Proteomes" id="UP000076154">
    <property type="component" value="Unassembled WGS sequence"/>
</dbReference>
<name>A0A369J0X4_HYPMA</name>
<evidence type="ECO:0000313" key="3">
    <source>
        <dbReference type="Proteomes" id="UP000076154"/>
    </source>
</evidence>
<feature type="region of interest" description="Disordered" evidence="1">
    <location>
        <begin position="546"/>
        <end position="565"/>
    </location>
</feature>
<dbReference type="AlphaFoldDB" id="A0A369J0X4"/>
<protein>
    <submittedName>
        <fullName evidence="2">Uncharacterized protein</fullName>
    </submittedName>
</protein>
<comment type="caution">
    <text evidence="2">The sequence shown here is derived from an EMBL/GenBank/DDBJ whole genome shotgun (WGS) entry which is preliminary data.</text>
</comment>
<keyword evidence="3" id="KW-1185">Reference proteome</keyword>